<feature type="non-terminal residue" evidence="3">
    <location>
        <position position="138"/>
    </location>
</feature>
<feature type="modified residue" description="4-aspartylphosphate" evidence="1">
    <location>
        <position position="70"/>
    </location>
</feature>
<sequence length="138" mass="15782">MKYPVIICDDDRTLANNLANNVKYAAENLVEDNTAYENVEISVEQVATTFEQVVSYVVAKDIQNAIYFLDIELSQNSEAKNGVDLAEFIKKQDPNAQIIFVTAYDKYAPLTYRRRIGAIDYINKALDQNDMMKRLEET</sequence>
<gene>
    <name evidence="3" type="ORF">CBF50_06215</name>
</gene>
<accession>A0A9X6P574</accession>
<dbReference type="GO" id="GO:0000160">
    <property type="term" value="P:phosphorelay signal transduction system"/>
    <property type="evidence" value="ECO:0007669"/>
    <property type="project" value="InterPro"/>
</dbReference>
<evidence type="ECO:0000259" key="2">
    <source>
        <dbReference type="PROSITE" id="PS50110"/>
    </source>
</evidence>
<dbReference type="PROSITE" id="PS50110">
    <property type="entry name" value="RESPONSE_REGULATORY"/>
    <property type="match status" value="1"/>
</dbReference>
<protein>
    <submittedName>
        <fullName evidence="3">DNA-binding response regulator</fullName>
    </submittedName>
</protein>
<dbReference type="Pfam" id="PF00072">
    <property type="entry name" value="Response_reg"/>
    <property type="match status" value="1"/>
</dbReference>
<dbReference type="RefSeq" id="WP_148139442.1">
    <property type="nucleotide sequence ID" value="NZ_NGOH01000065.1"/>
</dbReference>
<evidence type="ECO:0000256" key="1">
    <source>
        <dbReference type="PROSITE-ProRule" id="PRU00169"/>
    </source>
</evidence>
<dbReference type="GO" id="GO:0003677">
    <property type="term" value="F:DNA binding"/>
    <property type="evidence" value="ECO:0007669"/>
    <property type="project" value="UniProtKB-KW"/>
</dbReference>
<evidence type="ECO:0000313" key="4">
    <source>
        <dbReference type="Proteomes" id="UP000215693"/>
    </source>
</evidence>
<name>A0A9X6P574_LACJH</name>
<dbReference type="Proteomes" id="UP000215693">
    <property type="component" value="Unassembled WGS sequence"/>
</dbReference>
<comment type="caution">
    <text evidence="3">The sequence shown here is derived from an EMBL/GenBank/DDBJ whole genome shotgun (WGS) entry which is preliminary data.</text>
</comment>
<dbReference type="SUPFAM" id="SSF52172">
    <property type="entry name" value="CheY-like"/>
    <property type="match status" value="1"/>
</dbReference>
<reference evidence="3 4" key="2">
    <citation type="submission" date="2017-09" db="EMBL/GenBank/DDBJ databases">
        <title>Tripartite evolution among Lactobacillus johnsonii, Lactobacillus taiwanensis, Lactobacillus reuteri and their rodent host.</title>
        <authorList>
            <person name="Wang T."/>
            <person name="Knowles S."/>
            <person name="Cheng C."/>
        </authorList>
    </citation>
    <scope>NUCLEOTIDE SEQUENCE [LARGE SCALE GENOMIC DNA]</scope>
    <source>
        <strain evidence="3 4">117c</strain>
    </source>
</reference>
<dbReference type="InterPro" id="IPR001789">
    <property type="entry name" value="Sig_transdc_resp-reg_receiver"/>
</dbReference>
<keyword evidence="1" id="KW-0597">Phosphoprotein</keyword>
<feature type="domain" description="Response regulatory" evidence="2">
    <location>
        <begin position="4"/>
        <end position="138"/>
    </location>
</feature>
<dbReference type="EMBL" id="NGOH01000065">
    <property type="protein sequence ID" value="OYS12409.1"/>
    <property type="molecule type" value="Genomic_DNA"/>
</dbReference>
<reference evidence="3 4" key="1">
    <citation type="submission" date="2017-04" db="EMBL/GenBank/DDBJ databases">
        <authorList>
            <person name="Lin X.B."/>
            <person name="Stothard P."/>
            <person name="Tasseva G."/>
            <person name="Walter J."/>
        </authorList>
    </citation>
    <scope>NUCLEOTIDE SEQUENCE [LARGE SCALE GENOMIC DNA]</scope>
    <source>
        <strain evidence="3 4">117c</strain>
    </source>
</reference>
<organism evidence="3 4">
    <name type="scientific">Lactobacillus johnsonii</name>
    <dbReference type="NCBI Taxonomy" id="33959"/>
    <lineage>
        <taxon>Bacteria</taxon>
        <taxon>Bacillati</taxon>
        <taxon>Bacillota</taxon>
        <taxon>Bacilli</taxon>
        <taxon>Lactobacillales</taxon>
        <taxon>Lactobacillaceae</taxon>
        <taxon>Lactobacillus</taxon>
    </lineage>
</organism>
<dbReference type="SMART" id="SM00448">
    <property type="entry name" value="REC"/>
    <property type="match status" value="1"/>
</dbReference>
<dbReference type="Gene3D" id="3.40.50.2300">
    <property type="match status" value="1"/>
</dbReference>
<dbReference type="AlphaFoldDB" id="A0A9X6P574"/>
<proteinExistence type="predicted"/>
<evidence type="ECO:0000313" key="3">
    <source>
        <dbReference type="EMBL" id="OYS12409.1"/>
    </source>
</evidence>
<dbReference type="InterPro" id="IPR011006">
    <property type="entry name" value="CheY-like_superfamily"/>
</dbReference>
<keyword evidence="3" id="KW-0238">DNA-binding</keyword>